<keyword evidence="3" id="KW-1185">Reference proteome</keyword>
<accession>A0ABU3GV48</accession>
<name>A0ABU3GV48_9SPHI</name>
<keyword evidence="1" id="KW-1133">Transmembrane helix</keyword>
<dbReference type="EMBL" id="JAVLVU010000001">
    <property type="protein sequence ID" value="MDT3403653.1"/>
    <property type="molecule type" value="Genomic_DNA"/>
</dbReference>
<evidence type="ECO:0000256" key="1">
    <source>
        <dbReference type="SAM" id="Phobius"/>
    </source>
</evidence>
<dbReference type="RefSeq" id="WP_311950816.1">
    <property type="nucleotide sequence ID" value="NZ_JAVLVU010000001.1"/>
</dbReference>
<organism evidence="2 3">
    <name type="scientific">Mucilaginibacter terrae</name>
    <dbReference type="NCBI Taxonomy" id="1955052"/>
    <lineage>
        <taxon>Bacteria</taxon>
        <taxon>Pseudomonadati</taxon>
        <taxon>Bacteroidota</taxon>
        <taxon>Sphingobacteriia</taxon>
        <taxon>Sphingobacteriales</taxon>
        <taxon>Sphingobacteriaceae</taxon>
        <taxon>Mucilaginibacter</taxon>
    </lineage>
</organism>
<dbReference type="Pfam" id="PF13858">
    <property type="entry name" value="DUF4199"/>
    <property type="match status" value="1"/>
</dbReference>
<feature type="transmembrane region" description="Helical" evidence="1">
    <location>
        <begin position="142"/>
        <end position="167"/>
    </location>
</feature>
<proteinExistence type="predicted"/>
<comment type="caution">
    <text evidence="2">The sequence shown here is derived from an EMBL/GenBank/DDBJ whole genome shotgun (WGS) entry which is preliminary data.</text>
</comment>
<keyword evidence="1" id="KW-0812">Transmembrane</keyword>
<evidence type="ECO:0000313" key="3">
    <source>
        <dbReference type="Proteomes" id="UP001258315"/>
    </source>
</evidence>
<evidence type="ECO:0000313" key="2">
    <source>
        <dbReference type="EMBL" id="MDT3403653.1"/>
    </source>
</evidence>
<feature type="transmembrane region" description="Helical" evidence="1">
    <location>
        <begin position="7"/>
        <end position="26"/>
    </location>
</feature>
<reference evidence="3" key="1">
    <citation type="submission" date="2023-07" db="EMBL/GenBank/DDBJ databases">
        <title>Functional and genomic diversity of the sorghum phyllosphere microbiome.</title>
        <authorList>
            <person name="Shade A."/>
        </authorList>
    </citation>
    <scope>NUCLEOTIDE SEQUENCE [LARGE SCALE GENOMIC DNA]</scope>
    <source>
        <strain evidence="3">SORGH_AS_0422</strain>
    </source>
</reference>
<dbReference type="InterPro" id="IPR025250">
    <property type="entry name" value="DUF4199"/>
</dbReference>
<gene>
    <name evidence="2" type="ORF">QE417_002725</name>
</gene>
<protein>
    <submittedName>
        <fullName evidence="2">NADH:ubiquinone oxidoreductase subunit K</fullName>
    </submittedName>
</protein>
<dbReference type="Proteomes" id="UP001258315">
    <property type="component" value="Unassembled WGS sequence"/>
</dbReference>
<dbReference type="PROSITE" id="PS51257">
    <property type="entry name" value="PROKAR_LIPOPROTEIN"/>
    <property type="match status" value="1"/>
</dbReference>
<feature type="transmembrane region" description="Helical" evidence="1">
    <location>
        <begin position="75"/>
        <end position="98"/>
    </location>
</feature>
<sequence length="179" mass="19968">MKKTIWVFGLIAGVIVAGFMTASGIACYNNPNYEGSMLLGYTGMLIAFSFAFVGVKNYRDKYNNGYISFLQALKIAALITFIGCTVYVGVWLIEYYFFMPDFMDNYVAHVIKQAKDNGATAAEIKAQMEDMKGYQDMYKTPFGVILMTYLEPLPVAILVTLATALILQRKPKNLQPVVS</sequence>
<feature type="transmembrane region" description="Helical" evidence="1">
    <location>
        <begin position="38"/>
        <end position="55"/>
    </location>
</feature>
<keyword evidence="1" id="KW-0472">Membrane</keyword>